<sequence length="384" mass="42150">MKKMTQAVIATRVIARAIVPMSRLISESAKTTPPPSNVSIGLKRKDVSISSPQAPSSKRVQIAIDSDDDLDEGEIQINVLPLRVTSLRADASFAISASGVASLDVLASAATVAEKIVQVDASRPTGSNSPNQVAQDLDATITRSPAEEPQHIGVEDNIVLEMVRAEDSGKGDGAHSPPFISTPSPQLIQDVLDGFSERCAKNGCWLMGLPTFHDSSSHREAEKEFVEENDLISSWAALDVSAAKTASLARLQCGVATKALQAVCNRRKKSLARIAKLEDDREFLHCELDRISNEKKAASDLVRKFSGEKRNLLKENKELLARQRTLERSIIDHQEVSRQRADSEDNLENQVVILEKSNEQLELARKQQEEKCILLSEELENCRQ</sequence>
<keyword evidence="4" id="KW-1185">Reference proteome</keyword>
<evidence type="ECO:0000256" key="2">
    <source>
        <dbReference type="SAM" id="MobiDB-lite"/>
    </source>
</evidence>
<dbReference type="Proteomes" id="UP000026962">
    <property type="component" value="Chromosome 3"/>
</dbReference>
<keyword evidence="1" id="KW-0175">Coiled coil</keyword>
<dbReference type="HOGENOM" id="CLU_720383_0_0_1"/>
<organism evidence="3">
    <name type="scientific">Oryza punctata</name>
    <name type="common">Red rice</name>
    <dbReference type="NCBI Taxonomy" id="4537"/>
    <lineage>
        <taxon>Eukaryota</taxon>
        <taxon>Viridiplantae</taxon>
        <taxon>Streptophyta</taxon>
        <taxon>Embryophyta</taxon>
        <taxon>Tracheophyta</taxon>
        <taxon>Spermatophyta</taxon>
        <taxon>Magnoliopsida</taxon>
        <taxon>Liliopsida</taxon>
        <taxon>Poales</taxon>
        <taxon>Poaceae</taxon>
        <taxon>BOP clade</taxon>
        <taxon>Oryzoideae</taxon>
        <taxon>Oryzeae</taxon>
        <taxon>Oryzinae</taxon>
        <taxon>Oryza</taxon>
    </lineage>
</organism>
<dbReference type="AlphaFoldDB" id="A0A0E0KAZ5"/>
<evidence type="ECO:0000256" key="1">
    <source>
        <dbReference type="SAM" id="Coils"/>
    </source>
</evidence>
<accession>A0A0E0KAZ5</accession>
<reference evidence="3" key="1">
    <citation type="submission" date="2015-04" db="UniProtKB">
        <authorList>
            <consortium name="EnsemblPlants"/>
        </authorList>
    </citation>
    <scope>IDENTIFICATION</scope>
</reference>
<dbReference type="EnsemblPlants" id="OPUNC03G09240.2">
    <property type="protein sequence ID" value="OPUNC03G09240.2"/>
    <property type="gene ID" value="OPUNC03G09240"/>
</dbReference>
<name>A0A0E0KAZ5_ORYPU</name>
<dbReference type="Gramene" id="OPUNC03G09240.2">
    <property type="protein sequence ID" value="OPUNC03G09240.2"/>
    <property type="gene ID" value="OPUNC03G09240"/>
</dbReference>
<protein>
    <submittedName>
        <fullName evidence="3">Uncharacterized protein</fullName>
    </submittedName>
</protein>
<feature type="coiled-coil region" evidence="1">
    <location>
        <begin position="274"/>
        <end position="378"/>
    </location>
</feature>
<proteinExistence type="predicted"/>
<feature type="region of interest" description="Disordered" evidence="2">
    <location>
        <begin position="27"/>
        <end position="55"/>
    </location>
</feature>
<evidence type="ECO:0000313" key="4">
    <source>
        <dbReference type="Proteomes" id="UP000026962"/>
    </source>
</evidence>
<evidence type="ECO:0000313" key="3">
    <source>
        <dbReference type="EnsemblPlants" id="OPUNC03G09240.2"/>
    </source>
</evidence>
<reference evidence="3" key="2">
    <citation type="submission" date="2018-05" db="EMBL/GenBank/DDBJ databases">
        <title>OpunRS2 (Oryza punctata Reference Sequence Version 2).</title>
        <authorList>
            <person name="Zhang J."/>
            <person name="Kudrna D."/>
            <person name="Lee S."/>
            <person name="Talag J."/>
            <person name="Welchert J."/>
            <person name="Wing R.A."/>
        </authorList>
    </citation>
    <scope>NUCLEOTIDE SEQUENCE [LARGE SCALE GENOMIC DNA]</scope>
</reference>